<keyword evidence="2" id="KW-1185">Reference proteome</keyword>
<protein>
    <submittedName>
        <fullName evidence="1">Stage II sporulation protein M</fullName>
    </submittedName>
</protein>
<dbReference type="Proteomes" id="UP000006443">
    <property type="component" value="Unassembled WGS sequence"/>
</dbReference>
<accession>C0GE06</accession>
<gene>
    <name evidence="1" type="ORF">DealDRAFT_0715</name>
</gene>
<dbReference type="EMBL" id="ACJM01000003">
    <property type="protein sequence ID" value="EEG78300.1"/>
    <property type="molecule type" value="Genomic_DNA"/>
</dbReference>
<dbReference type="InterPro" id="IPR002798">
    <property type="entry name" value="SpoIIM-like"/>
</dbReference>
<evidence type="ECO:0000313" key="1">
    <source>
        <dbReference type="EMBL" id="EEG78300.1"/>
    </source>
</evidence>
<dbReference type="PIRSF" id="PIRSF038973">
    <property type="entry name" value="SpoIIM"/>
    <property type="match status" value="1"/>
</dbReference>
<dbReference type="RefSeq" id="WP_008514938.1">
    <property type="nucleotide sequence ID" value="NZ_ACJM01000003.1"/>
</dbReference>
<reference evidence="1 2" key="1">
    <citation type="submission" date="2009-02" db="EMBL/GenBank/DDBJ databases">
        <title>Sequencing of the draft genome and assembly of Dethiobacter alkaliphilus AHT 1.</title>
        <authorList>
            <consortium name="US DOE Joint Genome Institute (JGI-PGF)"/>
            <person name="Lucas S."/>
            <person name="Copeland A."/>
            <person name="Lapidus A."/>
            <person name="Glavina del Rio T."/>
            <person name="Dalin E."/>
            <person name="Tice H."/>
            <person name="Bruce D."/>
            <person name="Goodwin L."/>
            <person name="Pitluck S."/>
            <person name="Larimer F."/>
            <person name="Land M.L."/>
            <person name="Hauser L."/>
            <person name="Muyzer G."/>
        </authorList>
    </citation>
    <scope>NUCLEOTIDE SEQUENCE [LARGE SCALE GENOMIC DNA]</scope>
    <source>
        <strain evidence="1 2">AHT 1</strain>
    </source>
</reference>
<dbReference type="Pfam" id="PF01944">
    <property type="entry name" value="SpoIIM"/>
    <property type="match status" value="1"/>
</dbReference>
<dbReference type="OrthoDB" id="1707382at2"/>
<dbReference type="AlphaFoldDB" id="C0GE06"/>
<name>C0GE06_DETAL</name>
<comment type="caution">
    <text evidence="1">The sequence shown here is derived from an EMBL/GenBank/DDBJ whole genome shotgun (WGS) entry which is preliminary data.</text>
</comment>
<dbReference type="eggNOG" id="COG1300">
    <property type="taxonomic scope" value="Bacteria"/>
</dbReference>
<sequence length="210" mass="23608">MLRNLRQTIESHVREQVGIYLVVLLVFTLGIVAGSLSVRLLGEGQVMELNDYFYGFVDYLTEQHPIDQMQVLQRSLLYNGQIVLALWLLGNLFFGFIFALGIIFYRGFTIGFTVGFLAEQNAMRGIIFSLGSVLPQNLIYVPATIFAGVFAVSLSLLLFKRRVSKKNFPYGTYFFQYTMAMLIIALAFLAGSLVETTITPVFMRAVVSVL</sequence>
<evidence type="ECO:0000313" key="2">
    <source>
        <dbReference type="Proteomes" id="UP000006443"/>
    </source>
</evidence>
<dbReference type="STRING" id="555088.DealDRAFT_0715"/>
<proteinExistence type="predicted"/>
<dbReference type="NCBIfam" id="TIGR02831">
    <property type="entry name" value="spo_II_M"/>
    <property type="match status" value="1"/>
</dbReference>
<organism evidence="1 2">
    <name type="scientific">Dethiobacter alkaliphilus AHT 1</name>
    <dbReference type="NCBI Taxonomy" id="555088"/>
    <lineage>
        <taxon>Bacteria</taxon>
        <taxon>Bacillati</taxon>
        <taxon>Bacillota</taxon>
        <taxon>Dethiobacteria</taxon>
        <taxon>Dethiobacterales</taxon>
        <taxon>Dethiobacteraceae</taxon>
        <taxon>Dethiobacter</taxon>
    </lineage>
</organism>
<dbReference type="InterPro" id="IPR014196">
    <property type="entry name" value="SpoIIM"/>
</dbReference>